<dbReference type="InterPro" id="IPR005061">
    <property type="entry name" value="Ist1"/>
</dbReference>
<accession>A0ABN7RNY5</accession>
<dbReference type="Pfam" id="PF03398">
    <property type="entry name" value="Ist1"/>
    <property type="match status" value="1"/>
</dbReference>
<reference evidence="7 8" key="1">
    <citation type="submission" date="2021-04" db="EMBL/GenBank/DDBJ databases">
        <authorList>
            <person name="Bliznina A."/>
        </authorList>
    </citation>
    <scope>NUCLEOTIDE SEQUENCE [LARGE SCALE GENOMIC DNA]</scope>
</reference>
<comment type="function">
    <text evidence="4">ESCRT-III-like protein involved in cytokinesis, nuclear envelope reassembly and endosomal tubulation. Is required for efficient abscission during cytokinesis. Involved in recruiting VPS4A and/or VPS4B to the midbody of dividing cells. During late anaphase, involved in nuclear envelope reassembly and mitotic spindle disassembly together with the ESCRT-III complex: IST1 acts by mediating the recruitment of SPAST to the nuclear membrane, leading to microtubule severing. Recruited to the reforming nuclear envelope (NE) during anaphase by LEMD2. Regulates early endosomal tubulation together with the ESCRT-III complex by mediating the recruitment of SPAST.</text>
</comment>
<evidence type="ECO:0000256" key="6">
    <source>
        <dbReference type="SAM" id="MobiDB-lite"/>
    </source>
</evidence>
<feature type="compositionally biased region" description="Basic and acidic residues" evidence="6">
    <location>
        <begin position="372"/>
        <end position="381"/>
    </location>
</feature>
<proteinExistence type="inferred from homology"/>
<comment type="subunit">
    <text evidence="5">Interacts with CHMP1A, CHMP1B, VPS4A and VTA1. Interacts with SPAST, STAMBP, and USP8. May interact with VPS37B. May associate with the ESCRT-I complex. Interacts with MITD1, in competition with VSP4. Interacts with SPART (via MIT domain); leading to the recruitment of SPART to midbodies. Interacts with SPAST.</text>
</comment>
<dbReference type="Proteomes" id="UP001158576">
    <property type="component" value="Chromosome PAR"/>
</dbReference>
<feature type="region of interest" description="Disordered" evidence="6">
    <location>
        <begin position="253"/>
        <end position="381"/>
    </location>
</feature>
<feature type="compositionally biased region" description="Acidic residues" evidence="6">
    <location>
        <begin position="360"/>
        <end position="371"/>
    </location>
</feature>
<feature type="compositionally biased region" description="Polar residues" evidence="6">
    <location>
        <begin position="346"/>
        <end position="358"/>
    </location>
</feature>
<dbReference type="EMBL" id="OU015568">
    <property type="protein sequence ID" value="CAG5082424.1"/>
    <property type="molecule type" value="Genomic_DNA"/>
</dbReference>
<protein>
    <recommendedName>
        <fullName evidence="2">IST1 homolog</fullName>
    </recommendedName>
    <alternativeName>
        <fullName evidence="3">Charged multivesicular body protein 8</fullName>
    </alternativeName>
</protein>
<sequence length="381" mass="43080">MFKSKFNDKKFKTNCRICISRLKLVEKKKTEMALKARKEIADYLKLNKYDRARIRVEHIIREDYKVEALEITEMFLDLILARVGLIQMSNSIDIGLQEPINSIIWVQPRITDDCAELKTVVDELMKKYGKEHIQQCRQGMLDKHISTKLQDKLNQHSPKRSLVENYLIEIAKNYNVEFTPALNTFFLIKFIIKEDIYLVPRSGEDDNDGDPFDSGDLSQQLPYLQAQQPYPPQATGPTEMSIYNPGPIDPATNLPTIPGGPASPAYPGIPPTASMRLPSDNLPSIPGEPKKDAGSPGTRGMPEPAPKYTDIMNSPKEENVYEFADEQIYDDVAPAEDDIIPGLPSIPSNDPTPNARQNQPEDDDSGDDFDDLEARFKNLRK</sequence>
<dbReference type="PANTHER" id="PTHR12161:SF5">
    <property type="entry name" value="IST1 HOMOLOG"/>
    <property type="match status" value="1"/>
</dbReference>
<evidence type="ECO:0000256" key="1">
    <source>
        <dbReference type="ARBA" id="ARBA00005536"/>
    </source>
</evidence>
<evidence type="ECO:0000256" key="3">
    <source>
        <dbReference type="ARBA" id="ARBA00032374"/>
    </source>
</evidence>
<name>A0ABN7RNY5_OIKDI</name>
<dbReference type="InterPro" id="IPR042277">
    <property type="entry name" value="IST1-like"/>
</dbReference>
<evidence type="ECO:0000256" key="4">
    <source>
        <dbReference type="ARBA" id="ARBA00046124"/>
    </source>
</evidence>
<feature type="compositionally biased region" description="Acidic residues" evidence="6">
    <location>
        <begin position="323"/>
        <end position="339"/>
    </location>
</feature>
<gene>
    <name evidence="7" type="ORF">OKIOD_LOCUS1681</name>
</gene>
<evidence type="ECO:0000313" key="7">
    <source>
        <dbReference type="EMBL" id="CAG5082424.1"/>
    </source>
</evidence>
<comment type="similarity">
    <text evidence="1">Belongs to the IST1 family.</text>
</comment>
<dbReference type="PANTHER" id="PTHR12161">
    <property type="entry name" value="IST1 FAMILY MEMBER"/>
    <property type="match status" value="1"/>
</dbReference>
<evidence type="ECO:0000256" key="5">
    <source>
        <dbReference type="ARBA" id="ARBA00046920"/>
    </source>
</evidence>
<evidence type="ECO:0000256" key="2">
    <source>
        <dbReference type="ARBA" id="ARBA00014513"/>
    </source>
</evidence>
<organism evidence="7 8">
    <name type="scientific">Oikopleura dioica</name>
    <name type="common">Tunicate</name>
    <dbReference type="NCBI Taxonomy" id="34765"/>
    <lineage>
        <taxon>Eukaryota</taxon>
        <taxon>Metazoa</taxon>
        <taxon>Chordata</taxon>
        <taxon>Tunicata</taxon>
        <taxon>Appendicularia</taxon>
        <taxon>Copelata</taxon>
        <taxon>Oikopleuridae</taxon>
        <taxon>Oikopleura</taxon>
    </lineage>
</organism>
<dbReference type="Gene3D" id="1.20.1260.60">
    <property type="entry name" value="Vacuolar protein sorting-associated protein Ist1"/>
    <property type="match status" value="1"/>
</dbReference>
<keyword evidence="8" id="KW-1185">Reference proteome</keyword>
<evidence type="ECO:0000313" key="8">
    <source>
        <dbReference type="Proteomes" id="UP001158576"/>
    </source>
</evidence>